<name>A0ABW2E182_9ACTN</name>
<sequence>MHERFRDGRPRLGHVEHPGAGKPDAVSADADSPRGDREFLTEPRANLSGDSLPEARCSQSRHTEADGPVRRRRTHGVA</sequence>
<dbReference type="EMBL" id="JBHSYM010000040">
    <property type="protein sequence ID" value="MFC7013871.1"/>
    <property type="molecule type" value="Genomic_DNA"/>
</dbReference>
<proteinExistence type="predicted"/>
<gene>
    <name evidence="2" type="ORF">ACFQMH_19510</name>
</gene>
<accession>A0ABW2E182</accession>
<evidence type="ECO:0000313" key="3">
    <source>
        <dbReference type="Proteomes" id="UP001596409"/>
    </source>
</evidence>
<evidence type="ECO:0000256" key="1">
    <source>
        <dbReference type="SAM" id="MobiDB-lite"/>
    </source>
</evidence>
<dbReference type="Proteomes" id="UP001596409">
    <property type="component" value="Unassembled WGS sequence"/>
</dbReference>
<reference evidence="3" key="1">
    <citation type="journal article" date="2019" name="Int. J. Syst. Evol. Microbiol.">
        <title>The Global Catalogue of Microorganisms (GCM) 10K type strain sequencing project: providing services to taxonomists for standard genome sequencing and annotation.</title>
        <authorList>
            <consortium name="The Broad Institute Genomics Platform"/>
            <consortium name="The Broad Institute Genome Sequencing Center for Infectious Disease"/>
            <person name="Wu L."/>
            <person name="Ma J."/>
        </authorList>
    </citation>
    <scope>NUCLEOTIDE SEQUENCE [LARGE SCALE GENOMIC DNA]</scope>
    <source>
        <strain evidence="3">JCM 4855</strain>
    </source>
</reference>
<dbReference type="RefSeq" id="WP_189879917.1">
    <property type="nucleotide sequence ID" value="NZ_BMWA01000037.1"/>
</dbReference>
<comment type="caution">
    <text evidence="2">The sequence shown here is derived from an EMBL/GenBank/DDBJ whole genome shotgun (WGS) entry which is preliminary data.</text>
</comment>
<feature type="compositionally biased region" description="Basic and acidic residues" evidence="1">
    <location>
        <begin position="31"/>
        <end position="41"/>
    </location>
</feature>
<feature type="region of interest" description="Disordered" evidence="1">
    <location>
        <begin position="1"/>
        <end position="78"/>
    </location>
</feature>
<protein>
    <submittedName>
        <fullName evidence="2">Uncharacterized protein</fullName>
    </submittedName>
</protein>
<keyword evidence="3" id="KW-1185">Reference proteome</keyword>
<evidence type="ECO:0000313" key="2">
    <source>
        <dbReference type="EMBL" id="MFC7013871.1"/>
    </source>
</evidence>
<organism evidence="2 3">
    <name type="scientific">Streptomyces viridiviolaceus</name>
    <dbReference type="NCBI Taxonomy" id="68282"/>
    <lineage>
        <taxon>Bacteria</taxon>
        <taxon>Bacillati</taxon>
        <taxon>Actinomycetota</taxon>
        <taxon>Actinomycetes</taxon>
        <taxon>Kitasatosporales</taxon>
        <taxon>Streptomycetaceae</taxon>
        <taxon>Streptomyces</taxon>
    </lineage>
</organism>
<feature type="compositionally biased region" description="Basic and acidic residues" evidence="1">
    <location>
        <begin position="1"/>
        <end position="19"/>
    </location>
</feature>